<proteinExistence type="predicted"/>
<dbReference type="AlphaFoldDB" id="A0A1M4PNU8"/>
<gene>
    <name evidence="2" type="ORF">CUESP1_1802</name>
</gene>
<evidence type="ECO:0000313" key="3">
    <source>
        <dbReference type="Proteomes" id="UP000245423"/>
    </source>
</evidence>
<feature type="transmembrane region" description="Helical" evidence="1">
    <location>
        <begin position="7"/>
        <end position="25"/>
    </location>
</feature>
<evidence type="ECO:0000256" key="1">
    <source>
        <dbReference type="SAM" id="Phobius"/>
    </source>
</evidence>
<evidence type="ECO:0008006" key="4">
    <source>
        <dbReference type="Google" id="ProtNLM"/>
    </source>
</evidence>
<sequence>MKRYIDMVIGLLIIIVLITPFIKLIQKDFQVDREVFFNTVDQIEYEYKENAELASLQEGQVKEIYVSKIKDEIEGLILETTEYIVDGINISIHEDGINYGEIRDVEIILKENRGKDERMDDYVTVVQIEEVNVGSSKEKTVKLQEFENSERIVDIIYKNYNISKENIRVFLNTLGEGE</sequence>
<reference evidence="2 3" key="1">
    <citation type="submission" date="2016-11" db="EMBL/GenBank/DDBJ databases">
        <authorList>
            <person name="Manzoor S."/>
        </authorList>
    </citation>
    <scope>NUCLEOTIDE SEQUENCE [LARGE SCALE GENOMIC DNA]</scope>
    <source>
        <strain evidence="2">Clostridium ultunense strain Esp</strain>
    </source>
</reference>
<name>A0A1M4PNU8_9FIRM</name>
<protein>
    <recommendedName>
        <fullName evidence="4">Stage III sporulation protein AF</fullName>
    </recommendedName>
</protein>
<accession>A0A1M4PNU8</accession>
<dbReference type="Proteomes" id="UP000245423">
    <property type="component" value="Chromosome 1"/>
</dbReference>
<keyword evidence="1" id="KW-0812">Transmembrane</keyword>
<dbReference type="InterPro" id="IPR014245">
    <property type="entry name" value="Spore_III_AF"/>
</dbReference>
<keyword evidence="3" id="KW-1185">Reference proteome</keyword>
<evidence type="ECO:0000313" key="2">
    <source>
        <dbReference type="EMBL" id="SHD77165.1"/>
    </source>
</evidence>
<keyword evidence="1" id="KW-1133">Transmembrane helix</keyword>
<keyword evidence="1" id="KW-0472">Membrane</keyword>
<dbReference type="Pfam" id="PF09581">
    <property type="entry name" value="Spore_III_AF"/>
    <property type="match status" value="1"/>
</dbReference>
<dbReference type="EMBL" id="LT669839">
    <property type="protein sequence ID" value="SHD77165.1"/>
    <property type="molecule type" value="Genomic_DNA"/>
</dbReference>
<organism evidence="2 3">
    <name type="scientific">[Clostridium] ultunense Esp</name>
    <dbReference type="NCBI Taxonomy" id="1288971"/>
    <lineage>
        <taxon>Bacteria</taxon>
        <taxon>Bacillati</taxon>
        <taxon>Bacillota</taxon>
        <taxon>Tissierellia</taxon>
        <taxon>Tissierellales</taxon>
        <taxon>Tepidimicrobiaceae</taxon>
        <taxon>Schnuerera</taxon>
    </lineage>
</organism>